<evidence type="ECO:0000259" key="5">
    <source>
        <dbReference type="PROSITE" id="PS00631"/>
    </source>
</evidence>
<dbReference type="PANTHER" id="PTHR11963">
    <property type="entry name" value="LEUCINE AMINOPEPTIDASE-RELATED"/>
    <property type="match status" value="1"/>
</dbReference>
<reference evidence="6" key="1">
    <citation type="submission" date="2006-08" db="EMBL/GenBank/DDBJ databases">
        <authorList>
            <person name="Hu X."/>
            <person name="Li Y."/>
            <person name="Xiao Y."/>
            <person name="Zhao J."/>
            <person name="Huang C."/>
            <person name="Xu J."/>
            <person name="Yu X."/>
        </authorList>
    </citation>
    <scope>NUCLEOTIDE SEQUENCE</scope>
</reference>
<dbReference type="GO" id="GO:0030145">
    <property type="term" value="F:manganese ion binding"/>
    <property type="evidence" value="ECO:0007669"/>
    <property type="project" value="InterPro"/>
</dbReference>
<dbReference type="GO" id="GO:0005737">
    <property type="term" value="C:cytoplasm"/>
    <property type="evidence" value="ECO:0007669"/>
    <property type="project" value="InterPro"/>
</dbReference>
<proteinExistence type="evidence at transcript level"/>
<dbReference type="PANTHER" id="PTHR11963:SF48">
    <property type="entry name" value="DIPEPTIDASE B, ISOFORM A"/>
    <property type="match status" value="1"/>
</dbReference>
<organism evidence="6">
    <name type="scientific">Clonorchis sinensis</name>
    <name type="common">Chinese liver fluke</name>
    <dbReference type="NCBI Taxonomy" id="79923"/>
    <lineage>
        <taxon>Eukaryota</taxon>
        <taxon>Metazoa</taxon>
        <taxon>Spiralia</taxon>
        <taxon>Lophotrochozoa</taxon>
        <taxon>Platyhelminthes</taxon>
        <taxon>Trematoda</taxon>
        <taxon>Digenea</taxon>
        <taxon>Opisthorchiida</taxon>
        <taxon>Opisthorchiata</taxon>
        <taxon>Opisthorchiidae</taxon>
        <taxon>Clonorchis</taxon>
    </lineage>
</organism>
<dbReference type="Pfam" id="PF00883">
    <property type="entry name" value="Peptidase_M17"/>
    <property type="match status" value="1"/>
</dbReference>
<dbReference type="AlphaFoldDB" id="B5G4Y9"/>
<dbReference type="Gene3D" id="3.40.630.10">
    <property type="entry name" value="Zn peptidases"/>
    <property type="match status" value="1"/>
</dbReference>
<evidence type="ECO:0000313" key="6">
    <source>
        <dbReference type="EMBL" id="ABK91810.1"/>
    </source>
</evidence>
<name>B5G4Y9_CLOSI</name>
<evidence type="ECO:0000256" key="2">
    <source>
        <dbReference type="ARBA" id="ARBA00022438"/>
    </source>
</evidence>
<dbReference type="InterPro" id="IPR000819">
    <property type="entry name" value="Peptidase_M17_C"/>
</dbReference>
<dbReference type="InterPro" id="IPR011356">
    <property type="entry name" value="Leucine_aapep/pepB"/>
</dbReference>
<dbReference type="PROSITE" id="PS00631">
    <property type="entry name" value="CYTOSOL_AP"/>
    <property type="match status" value="1"/>
</dbReference>
<dbReference type="PRINTS" id="PR00481">
    <property type="entry name" value="LAMNOPPTDASE"/>
</dbReference>
<evidence type="ECO:0000256" key="4">
    <source>
        <dbReference type="ARBA" id="ARBA00022801"/>
    </source>
</evidence>
<feature type="domain" description="Cytosol aminopeptidase" evidence="5">
    <location>
        <begin position="347"/>
        <end position="354"/>
    </location>
</feature>
<evidence type="ECO:0000256" key="3">
    <source>
        <dbReference type="ARBA" id="ARBA00022670"/>
    </source>
</evidence>
<protein>
    <submittedName>
        <fullName evidence="6">Peptidase M17</fullName>
    </submittedName>
</protein>
<dbReference type="SUPFAM" id="SSF53187">
    <property type="entry name" value="Zn-dependent exopeptidases"/>
    <property type="match status" value="1"/>
</dbReference>
<keyword evidence="4" id="KW-0378">Hydrolase</keyword>
<accession>B5G4Y9</accession>
<dbReference type="MEROPS" id="M17.011"/>
<comment type="similarity">
    <text evidence="1">Belongs to the peptidase M17 family.</text>
</comment>
<keyword evidence="3" id="KW-0645">Protease</keyword>
<dbReference type="GO" id="GO:0006508">
    <property type="term" value="P:proteolysis"/>
    <property type="evidence" value="ECO:0007669"/>
    <property type="project" value="UniProtKB-KW"/>
</dbReference>
<dbReference type="GO" id="GO:0070006">
    <property type="term" value="F:metalloaminopeptidase activity"/>
    <property type="evidence" value="ECO:0007669"/>
    <property type="project" value="InterPro"/>
</dbReference>
<dbReference type="EMBL" id="DQ909017">
    <property type="protein sequence ID" value="ABK91810.1"/>
    <property type="molecule type" value="mRNA"/>
</dbReference>
<sequence length="520" mass="56620">MQSPLLNVENLLDDRFDAIVFVNDSITEVDERHSAIKECLVSFSKVNPKIAEELTIVPFPKHPSGRLIFSPTGSLNTDLADVRNVYDASCEAIKRAIACGMQKFLCYVLARCKLHPLVSRWMERRNILLNVLLGAYHAAYTPLEVREMLPEKYPKVTHIGLVNGDDTLFKVAFAIEEGRWIARDIGGSDPERMAAPAVVQYLQSVLSGAEGITMQVEKVDGKKYPLMAAVNRAASVVSRHDGRVVHLNYVPPNSAAIDTTLYLIGKGITYDTGGADVKAGGVMAGMHRDKCGAAAIAGFFMTLSRLQPPALSVSASLAFVRNSIGPDSYVSDEIIVSRAGKRVRIGNTDAEGRMVMADLLCEAKEKAVKATNPFLFTIATLTGHVVRAYKHFTAVMDNGPARLKCVSQELQSAGDLLSDLAEISTVRKEDYEFNKGRTEYEDILQCNNLPSSATARGHQVPAAFLVMASGLDKHGMDSPKPLPYTHVDVAGSAAEIHVLPTAAPLMMFASRYILPRVGFL</sequence>
<evidence type="ECO:0000256" key="1">
    <source>
        <dbReference type="ARBA" id="ARBA00009528"/>
    </source>
</evidence>
<keyword evidence="2" id="KW-0031">Aminopeptidase</keyword>